<dbReference type="Proteomes" id="UP000467249">
    <property type="component" value="Chromosome"/>
</dbReference>
<organism evidence="2 3">
    <name type="scientific">Mycolicibacterium anyangense</name>
    <dbReference type="NCBI Taxonomy" id="1431246"/>
    <lineage>
        <taxon>Bacteria</taxon>
        <taxon>Bacillati</taxon>
        <taxon>Actinomycetota</taxon>
        <taxon>Actinomycetes</taxon>
        <taxon>Mycobacteriales</taxon>
        <taxon>Mycobacteriaceae</taxon>
        <taxon>Mycolicibacterium</taxon>
    </lineage>
</organism>
<dbReference type="KEGG" id="many:MANY_23580"/>
<dbReference type="EMBL" id="AP022620">
    <property type="protein sequence ID" value="BBZ77021.1"/>
    <property type="molecule type" value="Genomic_DNA"/>
</dbReference>
<gene>
    <name evidence="2" type="ORF">MANY_23580</name>
</gene>
<sequence>MRRGIGAIVITGVVLVGATVVVANPVLVPQSDVRVPPVELSAGSAAPGSMLDRAFLDAIAQQPTDSAPVSVVKRMLAELAANAALLGGKAVEEVVDAHTAIAAAPAPAAVSLAAAPVAMVPPGLLDAVGPVNLPSMPAAVPDIDPTLRQALTSLVADVGYVGGQIVVAALATGALVSSEPRLIVDAVAALAAGDLHTAAVTAITAVSAPVVAPLIVADAVNTVVRNRFVDVPPTRTQEQASVRLRPTATASGVRRHTAAALSSVGPAAASPNGATDLRDGNKTSPRSAELQAKAGAAIRSARQSADRFGDAVRTALGPRAAADAATSTDN</sequence>
<keyword evidence="3" id="KW-1185">Reference proteome</keyword>
<evidence type="ECO:0000313" key="2">
    <source>
        <dbReference type="EMBL" id="BBZ77021.1"/>
    </source>
</evidence>
<name>A0A6N4WCT7_9MYCO</name>
<proteinExistence type="predicted"/>
<accession>A0A6N4WCT7</accession>
<protein>
    <submittedName>
        <fullName evidence="2">Uncharacterized protein</fullName>
    </submittedName>
</protein>
<evidence type="ECO:0000256" key="1">
    <source>
        <dbReference type="SAM" id="MobiDB-lite"/>
    </source>
</evidence>
<evidence type="ECO:0000313" key="3">
    <source>
        <dbReference type="Proteomes" id="UP000467249"/>
    </source>
</evidence>
<dbReference type="AlphaFoldDB" id="A0A6N4WCT7"/>
<reference evidence="2 3" key="1">
    <citation type="journal article" date="2019" name="Emerg. Microbes Infect.">
        <title>Comprehensive subspecies identification of 175 nontuberculous mycobacteria species based on 7547 genomic profiles.</title>
        <authorList>
            <person name="Matsumoto Y."/>
            <person name="Kinjo T."/>
            <person name="Motooka D."/>
            <person name="Nabeya D."/>
            <person name="Jung N."/>
            <person name="Uechi K."/>
            <person name="Horii T."/>
            <person name="Iida T."/>
            <person name="Fujita J."/>
            <person name="Nakamura S."/>
        </authorList>
    </citation>
    <scope>NUCLEOTIDE SEQUENCE [LARGE SCALE GENOMIC DNA]</scope>
    <source>
        <strain evidence="2 3">JCM 30275</strain>
    </source>
</reference>
<feature type="compositionally biased region" description="Low complexity" evidence="1">
    <location>
        <begin position="261"/>
        <end position="270"/>
    </location>
</feature>
<feature type="region of interest" description="Disordered" evidence="1">
    <location>
        <begin position="261"/>
        <end position="312"/>
    </location>
</feature>